<dbReference type="GO" id="GO:0006813">
    <property type="term" value="P:potassium ion transport"/>
    <property type="evidence" value="ECO:0007669"/>
    <property type="project" value="InterPro"/>
</dbReference>
<sequence length="359" mass="39149">MAAPMSKRPASKLKLQYRFQPLRRASKWPVWADVGARLSLAFFLIGIVVLVHWIDRDGLIDHHDGHISFLDVVYFTMISVTTTGFGDIAPISNRSRLIEAVIVTPIRIAVLFIFVGTAYNFVLKRTWEKWRMARIQAKLTNHIVVLGFGISGSEAVRELIARGTDPSCIVVIDQSVSRIEEAEAIGCNVLQGDASNDDTLIDVQIARAQSVLVSAGRDDTSILMVLTVRHLSPKVPISVVIRAQDNELLARQAGANNVINPVSFTGLLLAGSAQGAHVADYMADLASIGGRVQLRERAVAGEEIGRSIDQLASGGRGLRIYRGGKPYGFWETEAQRLEPGDQVVEVIRCEECEASVPGG</sequence>
<dbReference type="AlphaFoldDB" id="A0A0A7PJ66"/>
<dbReference type="Pfam" id="PF02254">
    <property type="entry name" value="TrkA_N"/>
    <property type="match status" value="1"/>
</dbReference>
<dbReference type="Pfam" id="PF07885">
    <property type="entry name" value="Ion_trans_2"/>
    <property type="match status" value="1"/>
</dbReference>
<dbReference type="KEGG" id="sphk:SKP52_05300"/>
<dbReference type="STRING" id="1515612.SKP52_05300"/>
<evidence type="ECO:0000313" key="5">
    <source>
        <dbReference type="Proteomes" id="UP000030907"/>
    </source>
</evidence>
<evidence type="ECO:0000256" key="1">
    <source>
        <dbReference type="ARBA" id="ARBA00004651"/>
    </source>
</evidence>
<dbReference type="Gene3D" id="3.40.50.720">
    <property type="entry name" value="NAD(P)-binding Rossmann-like Domain"/>
    <property type="match status" value="1"/>
</dbReference>
<dbReference type="EMBL" id="CP009122">
    <property type="protein sequence ID" value="AJA07987.1"/>
    <property type="molecule type" value="Genomic_DNA"/>
</dbReference>
<evidence type="ECO:0000259" key="3">
    <source>
        <dbReference type="PROSITE" id="PS51201"/>
    </source>
</evidence>
<keyword evidence="2" id="KW-1133">Transmembrane helix</keyword>
<dbReference type="InterPro" id="IPR036291">
    <property type="entry name" value="NAD(P)-bd_dom_sf"/>
</dbReference>
<gene>
    <name evidence="4" type="ORF">SKP52_05300</name>
</gene>
<feature type="transmembrane region" description="Helical" evidence="2">
    <location>
        <begin position="66"/>
        <end position="85"/>
    </location>
</feature>
<proteinExistence type="predicted"/>
<dbReference type="SUPFAM" id="SSF51735">
    <property type="entry name" value="NAD(P)-binding Rossmann-fold domains"/>
    <property type="match status" value="1"/>
</dbReference>
<comment type="subcellular location">
    <subcellularLocation>
        <location evidence="1">Cell membrane</location>
        <topology evidence="1">Multi-pass membrane protein</topology>
    </subcellularLocation>
</comment>
<organism evidence="4 5">
    <name type="scientific">Sphingopyxis fribergensis</name>
    <dbReference type="NCBI Taxonomy" id="1515612"/>
    <lineage>
        <taxon>Bacteria</taxon>
        <taxon>Pseudomonadati</taxon>
        <taxon>Pseudomonadota</taxon>
        <taxon>Alphaproteobacteria</taxon>
        <taxon>Sphingomonadales</taxon>
        <taxon>Sphingomonadaceae</taxon>
        <taxon>Sphingopyxis</taxon>
    </lineage>
</organism>
<accession>A0A0A7PJ66</accession>
<dbReference type="GO" id="GO:0005886">
    <property type="term" value="C:plasma membrane"/>
    <property type="evidence" value="ECO:0007669"/>
    <property type="project" value="UniProtKB-SubCell"/>
</dbReference>
<dbReference type="Proteomes" id="UP000030907">
    <property type="component" value="Chromosome"/>
</dbReference>
<dbReference type="PANTHER" id="PTHR43833">
    <property type="entry name" value="POTASSIUM CHANNEL PROTEIN 2-RELATED-RELATED"/>
    <property type="match status" value="1"/>
</dbReference>
<evidence type="ECO:0000256" key="2">
    <source>
        <dbReference type="SAM" id="Phobius"/>
    </source>
</evidence>
<reference evidence="4 5" key="1">
    <citation type="journal article" date="2015" name="Int. J. Syst. Evol. Microbiol.">
        <title>Description of Sphingopyxis fribergensis sp. nov. - a soil bacterium with the ability to degrade styrene and phenylacetic acid.</title>
        <authorList>
            <person name="Oelschlagel M."/>
            <person name="Ruckert C."/>
            <person name="Kalinowski J."/>
            <person name="Schmidt G."/>
            <person name="Schlomann M."/>
            <person name="Tischler D."/>
        </authorList>
    </citation>
    <scope>NUCLEOTIDE SEQUENCE [LARGE SCALE GENOMIC DNA]</scope>
    <source>
        <strain evidence="4 5">Kp5.2</strain>
    </source>
</reference>
<feature type="transmembrane region" description="Helical" evidence="2">
    <location>
        <begin position="34"/>
        <end position="54"/>
    </location>
</feature>
<dbReference type="SUPFAM" id="SSF81324">
    <property type="entry name" value="Voltage-gated potassium channels"/>
    <property type="match status" value="1"/>
</dbReference>
<dbReference type="PROSITE" id="PS51201">
    <property type="entry name" value="RCK_N"/>
    <property type="match status" value="1"/>
</dbReference>
<keyword evidence="2" id="KW-0472">Membrane</keyword>
<keyword evidence="5" id="KW-1185">Reference proteome</keyword>
<evidence type="ECO:0000313" key="4">
    <source>
        <dbReference type="EMBL" id="AJA07987.1"/>
    </source>
</evidence>
<dbReference type="HOGENOM" id="CLU_055253_0_0_5"/>
<feature type="transmembrane region" description="Helical" evidence="2">
    <location>
        <begin position="97"/>
        <end position="122"/>
    </location>
</feature>
<feature type="domain" description="RCK N-terminal" evidence="3">
    <location>
        <begin position="140"/>
        <end position="260"/>
    </location>
</feature>
<dbReference type="PANTHER" id="PTHR43833:SF9">
    <property type="entry name" value="POTASSIUM CHANNEL PROTEIN YUGO-RELATED"/>
    <property type="match status" value="1"/>
</dbReference>
<dbReference type="Gene3D" id="1.10.287.70">
    <property type="match status" value="1"/>
</dbReference>
<keyword evidence="2" id="KW-0812">Transmembrane</keyword>
<dbReference type="InterPro" id="IPR050721">
    <property type="entry name" value="Trk_Ktr_HKT_K-transport"/>
</dbReference>
<dbReference type="InterPro" id="IPR013099">
    <property type="entry name" value="K_chnl_dom"/>
</dbReference>
<protein>
    <recommendedName>
        <fullName evidence="3">RCK N-terminal domain-containing protein</fullName>
    </recommendedName>
</protein>
<name>A0A0A7PJ66_9SPHN</name>
<dbReference type="InterPro" id="IPR003148">
    <property type="entry name" value="RCK_N"/>
</dbReference>